<dbReference type="InterPro" id="IPR036961">
    <property type="entry name" value="Kinesin_motor_dom_sf"/>
</dbReference>
<feature type="binding site" evidence="3">
    <location>
        <begin position="91"/>
        <end position="98"/>
    </location>
    <ligand>
        <name>ATP</name>
        <dbReference type="ChEBI" id="CHEBI:30616"/>
    </ligand>
</feature>
<proteinExistence type="inferred from homology"/>
<keyword evidence="4" id="KW-0493">Microtubule</keyword>
<dbReference type="PANTHER" id="PTHR47969">
    <property type="entry name" value="CHROMOSOME-ASSOCIATED KINESIN KIF4A-RELATED"/>
    <property type="match status" value="1"/>
</dbReference>
<keyword evidence="9" id="KW-1185">Reference proteome</keyword>
<keyword evidence="2 3" id="KW-0067">ATP-binding</keyword>
<dbReference type="PANTHER" id="PTHR47969:SF29">
    <property type="entry name" value="KINESIN-LIKE PROTEIN"/>
    <property type="match status" value="1"/>
</dbReference>
<accession>A0A024GPP9</accession>
<evidence type="ECO:0000256" key="5">
    <source>
        <dbReference type="SAM" id="Coils"/>
    </source>
</evidence>
<dbReference type="PROSITE" id="PS00411">
    <property type="entry name" value="KINESIN_MOTOR_1"/>
    <property type="match status" value="1"/>
</dbReference>
<dbReference type="Proteomes" id="UP000053237">
    <property type="component" value="Unassembled WGS sequence"/>
</dbReference>
<protein>
    <recommendedName>
        <fullName evidence="4">Kinesin-like protein</fullName>
    </recommendedName>
</protein>
<evidence type="ECO:0000256" key="2">
    <source>
        <dbReference type="ARBA" id="ARBA00022840"/>
    </source>
</evidence>
<feature type="coiled-coil region" evidence="5">
    <location>
        <begin position="410"/>
        <end position="465"/>
    </location>
</feature>
<dbReference type="InterPro" id="IPR027640">
    <property type="entry name" value="Kinesin-like_fam"/>
</dbReference>
<evidence type="ECO:0000256" key="3">
    <source>
        <dbReference type="PROSITE-ProRule" id="PRU00283"/>
    </source>
</evidence>
<reference evidence="8 9" key="1">
    <citation type="submission" date="2012-05" db="EMBL/GenBank/DDBJ databases">
        <title>Recombination and specialization in a pathogen metapopulation.</title>
        <authorList>
            <person name="Gardiner A."/>
            <person name="Kemen E."/>
            <person name="Schultz-Larsen T."/>
            <person name="MacLean D."/>
            <person name="Van Oosterhout C."/>
            <person name="Jones J.D.G."/>
        </authorList>
    </citation>
    <scope>NUCLEOTIDE SEQUENCE [LARGE SCALE GENOMIC DNA]</scope>
    <source>
        <strain evidence="8 9">Ac Nc2</strain>
    </source>
</reference>
<dbReference type="Pfam" id="PF00225">
    <property type="entry name" value="Kinesin"/>
    <property type="match status" value="1"/>
</dbReference>
<organism evidence="8 9">
    <name type="scientific">Albugo candida</name>
    <dbReference type="NCBI Taxonomy" id="65357"/>
    <lineage>
        <taxon>Eukaryota</taxon>
        <taxon>Sar</taxon>
        <taxon>Stramenopiles</taxon>
        <taxon>Oomycota</taxon>
        <taxon>Peronosporomycetes</taxon>
        <taxon>Albuginales</taxon>
        <taxon>Albuginaceae</taxon>
        <taxon>Albugo</taxon>
    </lineage>
</organism>
<feature type="domain" description="Kinesin motor" evidence="7">
    <location>
        <begin position="11"/>
        <end position="335"/>
    </location>
</feature>
<evidence type="ECO:0000313" key="9">
    <source>
        <dbReference type="Proteomes" id="UP000053237"/>
    </source>
</evidence>
<keyword evidence="1 3" id="KW-0547">Nucleotide-binding</keyword>
<dbReference type="InParanoid" id="A0A024GPP9"/>
<dbReference type="PRINTS" id="PR00380">
    <property type="entry name" value="KINESINHEAVY"/>
</dbReference>
<dbReference type="GO" id="GO:0005874">
    <property type="term" value="C:microtubule"/>
    <property type="evidence" value="ECO:0007669"/>
    <property type="project" value="UniProtKB-KW"/>
</dbReference>
<evidence type="ECO:0000256" key="1">
    <source>
        <dbReference type="ARBA" id="ARBA00022741"/>
    </source>
</evidence>
<name>A0A024GPP9_9STRA</name>
<dbReference type="STRING" id="65357.A0A024GPP9"/>
<dbReference type="PROSITE" id="PS50067">
    <property type="entry name" value="KINESIN_MOTOR_2"/>
    <property type="match status" value="1"/>
</dbReference>
<gene>
    <name evidence="8" type="ORF">BN9_094010</name>
</gene>
<dbReference type="GO" id="GO:0005524">
    <property type="term" value="F:ATP binding"/>
    <property type="evidence" value="ECO:0007669"/>
    <property type="project" value="UniProtKB-UniRule"/>
</dbReference>
<dbReference type="Gene3D" id="3.40.850.10">
    <property type="entry name" value="Kinesin motor domain"/>
    <property type="match status" value="1"/>
</dbReference>
<dbReference type="OrthoDB" id="3176171at2759"/>
<dbReference type="SUPFAM" id="SSF52540">
    <property type="entry name" value="P-loop containing nucleoside triphosphate hydrolases"/>
    <property type="match status" value="1"/>
</dbReference>
<dbReference type="InterPro" id="IPR019821">
    <property type="entry name" value="Kinesin_motor_CS"/>
</dbReference>
<dbReference type="InterPro" id="IPR027417">
    <property type="entry name" value="P-loop_NTPase"/>
</dbReference>
<evidence type="ECO:0000256" key="6">
    <source>
        <dbReference type="SAM" id="MobiDB-lite"/>
    </source>
</evidence>
<evidence type="ECO:0000256" key="4">
    <source>
        <dbReference type="RuleBase" id="RU000394"/>
    </source>
</evidence>
<dbReference type="EMBL" id="CAIX01000216">
    <property type="protein sequence ID" value="CCI48328.1"/>
    <property type="molecule type" value="Genomic_DNA"/>
</dbReference>
<keyword evidence="3 4" id="KW-0505">Motor protein</keyword>
<dbReference type="GO" id="GO:0008017">
    <property type="term" value="F:microtubule binding"/>
    <property type="evidence" value="ECO:0007669"/>
    <property type="project" value="InterPro"/>
</dbReference>
<dbReference type="InterPro" id="IPR001752">
    <property type="entry name" value="Kinesin_motor_dom"/>
</dbReference>
<dbReference type="GO" id="GO:0051231">
    <property type="term" value="P:spindle elongation"/>
    <property type="evidence" value="ECO:0007669"/>
    <property type="project" value="TreeGrafter"/>
</dbReference>
<dbReference type="AlphaFoldDB" id="A0A024GPP9"/>
<comment type="similarity">
    <text evidence="3 4">Belongs to the TRAFAC class myosin-kinesin ATPase superfamily. Kinesin family.</text>
</comment>
<dbReference type="GO" id="GO:0005875">
    <property type="term" value="C:microtubule associated complex"/>
    <property type="evidence" value="ECO:0007669"/>
    <property type="project" value="TreeGrafter"/>
</dbReference>
<dbReference type="GO" id="GO:0007052">
    <property type="term" value="P:mitotic spindle organization"/>
    <property type="evidence" value="ECO:0007669"/>
    <property type="project" value="TreeGrafter"/>
</dbReference>
<evidence type="ECO:0000313" key="8">
    <source>
        <dbReference type="EMBL" id="CCI48328.1"/>
    </source>
</evidence>
<feature type="coiled-coil region" evidence="5">
    <location>
        <begin position="347"/>
        <end position="374"/>
    </location>
</feature>
<dbReference type="GO" id="GO:0007018">
    <property type="term" value="P:microtubule-based movement"/>
    <property type="evidence" value="ECO:0007669"/>
    <property type="project" value="InterPro"/>
</dbReference>
<dbReference type="GO" id="GO:0003777">
    <property type="term" value="F:microtubule motor activity"/>
    <property type="evidence" value="ECO:0007669"/>
    <property type="project" value="InterPro"/>
</dbReference>
<keyword evidence="5" id="KW-0175">Coiled coil</keyword>
<dbReference type="SMART" id="SM00129">
    <property type="entry name" value="KISc"/>
    <property type="match status" value="1"/>
</dbReference>
<sequence length="790" mass="89969">MVTPKHEQAGNVRVCCRLRPFNAKETNQNERKCVQTSDNIVHYKTRTVSHEYQYDQVFTEEDDQLAVFNAVARPAVEDVIEGYNSTIITYGQTASGKTYTMLGADPHDTEHNGIVPRAAVELFNCIHNADENLEIIIKLSYAEIYMEQVSDLLDPTKTRVKLQIRENKRGDFFIENVVEMSVKSPEEFMDYVIEGNNKRAIAATKMNERSSRSHTILMVTLSQRHVETQVVKLGKLYLVDLAGSEMVRKTEAVGRRLEEAKMINRSLSALGMVINNLTDPDMSHVPYRDSKLTRILHDSLGGNSRTTLIVNISCSESDSAETLSTLRFGNRAKKIENQAVINERKSADDLMNTVKVLQKDLQLEKNRVTALKNRLDCATSYESLSASSDHQYTGMRSATPSAHAAAIPSNTITIEAYQQLQRKFTNLEEEFLKVQLESDRRGFEIRDLKAQLDKKNEFIESFEARWMQADEENKRVVAKIELSLEIKDIQYSELQSDHERLDFEHKELTIHAEKLQHQIKLLSSKELNRPSCYDTTKLQSPCEGNDVYSSPKKQQAKSETESMVDPLHPVHSPSLTVEDVQGMAIYVEKLKDRSINSGSLLASAKQTALPFELFEKDKTHMHAIHQKLVHLVGVHRQLLRKFATSEMNAEEGKRRVAVRDDRIKKLEASNRQITVSLRKQAEKHVEELLRLRDQISELRGAQEANLQSHGYTEGSIIKPFRGGAAGQLYAIVHPGQWDDAVRPIRGESQCSSASSTSEESLTEVEFEQKTEEFVQWSDSFPYRSFRFSKW</sequence>
<comment type="caution">
    <text evidence="8">The sequence shown here is derived from an EMBL/GenBank/DDBJ whole genome shotgun (WGS) entry which is preliminary data.</text>
</comment>
<evidence type="ECO:0000259" key="7">
    <source>
        <dbReference type="PROSITE" id="PS50067"/>
    </source>
</evidence>
<feature type="region of interest" description="Disordered" evidence="6">
    <location>
        <begin position="543"/>
        <end position="573"/>
    </location>
</feature>